<dbReference type="GO" id="GO:0016740">
    <property type="term" value="F:transferase activity"/>
    <property type="evidence" value="ECO:0007669"/>
    <property type="project" value="UniProtKB-KW"/>
</dbReference>
<evidence type="ECO:0000313" key="2">
    <source>
        <dbReference type="Proteomes" id="UP000321794"/>
    </source>
</evidence>
<gene>
    <name evidence="1" type="ORF">LZY01_18370</name>
</gene>
<dbReference type="InterPro" id="IPR008928">
    <property type="entry name" value="6-hairpin_glycosidase_sf"/>
</dbReference>
<proteinExistence type="predicted"/>
<dbReference type="RefSeq" id="WP_057730123.1">
    <property type="nucleotide sequence ID" value="NZ_BJZK01000025.1"/>
</dbReference>
<dbReference type="Proteomes" id="UP000321794">
    <property type="component" value="Unassembled WGS sequence"/>
</dbReference>
<dbReference type="EMBL" id="BJZK01000025">
    <property type="protein sequence ID" value="GEO72669.1"/>
    <property type="molecule type" value="Genomic_DNA"/>
</dbReference>
<keyword evidence="1" id="KW-0808">Transferase</keyword>
<comment type="caution">
    <text evidence="1">The sequence shown here is derived from an EMBL/GenBank/DDBJ whole genome shotgun (WGS) entry which is preliminary data.</text>
</comment>
<protein>
    <submittedName>
        <fullName evidence="1">Glycosyl transferase family 1</fullName>
    </submittedName>
</protein>
<reference evidence="1 2" key="1">
    <citation type="submission" date="2019-07" db="EMBL/GenBank/DDBJ databases">
        <title>Whole genome shotgun sequence of Lactobacillus zymae NBRC 107157.</title>
        <authorList>
            <person name="Hosoyama A."/>
            <person name="Uohara A."/>
            <person name="Ohji S."/>
            <person name="Ichikawa N."/>
        </authorList>
    </citation>
    <scope>NUCLEOTIDE SEQUENCE [LARGE SCALE GENOMIC DNA]</scope>
    <source>
        <strain evidence="1 2">NBRC 107157</strain>
    </source>
</reference>
<sequence length="550" mass="62988">MKKSAIKELKTHVVNLGDVQDVATGTVRLALSVSDKRHRATVQFVQGSSFNQAWAQIADALAATPLTSWVRIDVVQSIQRITLAQLQEKLKAMPRMNYWRQGVSFDADFHTALLEMEINGHAFFKPDPQHKIGKNASASWIDFTAVQRYLTRRNGQTAPELTQVPYVWTFLTAGIFFDGDRICELDQAAPSRGIRQLTDLNGTLRTTIDAGERFLQRQIKADGKFIYGYYPAQQRILSSYNTVRHFSSVYALLEAIAFTGQTADLPAVKQAIQWGIDQLTTTTDGARFVVEQRKNKTPELKLGAQAMLILALCKYQEVAHDEEFLPVLLEAYHGVTRFLQPSGRFNHVLNPDLTVKEAFRIIYYEGEITFALARLYQITQDEAVAHLIQQTLDFMVAHNYGKYHDHWLSYAINEALQIFPANRDYMQMGLQNVYDHLTFIEQRDTAYPTLLELLNAAVKMTDVIKRTGNEDLLESYDLGRLRQAWRYRAGYELLTGSFQPELAMYFYYPEKFIGGFFARHDNFRTRIDDCEHFLSGLINYYDYANQGGIR</sequence>
<keyword evidence="2" id="KW-1185">Reference proteome</keyword>
<name>A0ABQ0WXU4_9LACO</name>
<dbReference type="SUPFAM" id="SSF48208">
    <property type="entry name" value="Six-hairpin glycosidases"/>
    <property type="match status" value="1"/>
</dbReference>
<accession>A0ABQ0WXU4</accession>
<evidence type="ECO:0000313" key="1">
    <source>
        <dbReference type="EMBL" id="GEO72669.1"/>
    </source>
</evidence>
<organism evidence="1 2">
    <name type="scientific">Levilactobacillus zymae</name>
    <dbReference type="NCBI Taxonomy" id="267363"/>
    <lineage>
        <taxon>Bacteria</taxon>
        <taxon>Bacillati</taxon>
        <taxon>Bacillota</taxon>
        <taxon>Bacilli</taxon>
        <taxon>Lactobacillales</taxon>
        <taxon>Lactobacillaceae</taxon>
        <taxon>Levilactobacillus</taxon>
    </lineage>
</organism>